<keyword evidence="4" id="KW-1185">Reference proteome</keyword>
<reference evidence="2 4" key="1">
    <citation type="journal article" date="2011" name="Nature">
        <title>The Medicago genome provides insight into the evolution of rhizobial symbioses.</title>
        <authorList>
            <person name="Young N.D."/>
            <person name="Debelle F."/>
            <person name="Oldroyd G.E."/>
            <person name="Geurts R."/>
            <person name="Cannon S.B."/>
            <person name="Udvardi M.K."/>
            <person name="Benedito V.A."/>
            <person name="Mayer K.F."/>
            <person name="Gouzy J."/>
            <person name="Schoof H."/>
            <person name="Van de Peer Y."/>
            <person name="Proost S."/>
            <person name="Cook D.R."/>
            <person name="Meyers B.C."/>
            <person name="Spannagl M."/>
            <person name="Cheung F."/>
            <person name="De Mita S."/>
            <person name="Krishnakumar V."/>
            <person name="Gundlach H."/>
            <person name="Zhou S."/>
            <person name="Mudge J."/>
            <person name="Bharti A.K."/>
            <person name="Murray J.D."/>
            <person name="Naoumkina M.A."/>
            <person name="Rosen B."/>
            <person name="Silverstein K.A."/>
            <person name="Tang H."/>
            <person name="Rombauts S."/>
            <person name="Zhao P.X."/>
            <person name="Zhou P."/>
            <person name="Barbe V."/>
            <person name="Bardou P."/>
            <person name="Bechner M."/>
            <person name="Bellec A."/>
            <person name="Berger A."/>
            <person name="Berges H."/>
            <person name="Bidwell S."/>
            <person name="Bisseling T."/>
            <person name="Choisne N."/>
            <person name="Couloux A."/>
            <person name="Denny R."/>
            <person name="Deshpande S."/>
            <person name="Dai X."/>
            <person name="Doyle J.J."/>
            <person name="Dudez A.M."/>
            <person name="Farmer A.D."/>
            <person name="Fouteau S."/>
            <person name="Franken C."/>
            <person name="Gibelin C."/>
            <person name="Gish J."/>
            <person name="Goldstein S."/>
            <person name="Gonzalez A.J."/>
            <person name="Green P.J."/>
            <person name="Hallab A."/>
            <person name="Hartog M."/>
            <person name="Hua A."/>
            <person name="Humphray S.J."/>
            <person name="Jeong D.H."/>
            <person name="Jing Y."/>
            <person name="Jocker A."/>
            <person name="Kenton S.M."/>
            <person name="Kim D.J."/>
            <person name="Klee K."/>
            <person name="Lai H."/>
            <person name="Lang C."/>
            <person name="Lin S."/>
            <person name="Macmil S.L."/>
            <person name="Magdelenat G."/>
            <person name="Matthews L."/>
            <person name="McCorrison J."/>
            <person name="Monaghan E.L."/>
            <person name="Mun J.H."/>
            <person name="Najar F.Z."/>
            <person name="Nicholson C."/>
            <person name="Noirot C."/>
            <person name="O'Bleness M."/>
            <person name="Paule C.R."/>
            <person name="Poulain J."/>
            <person name="Prion F."/>
            <person name="Qin B."/>
            <person name="Qu C."/>
            <person name="Retzel E.F."/>
            <person name="Riddle C."/>
            <person name="Sallet E."/>
            <person name="Samain S."/>
            <person name="Samson N."/>
            <person name="Sanders I."/>
            <person name="Saurat O."/>
            <person name="Scarpelli C."/>
            <person name="Schiex T."/>
            <person name="Segurens B."/>
            <person name="Severin A.J."/>
            <person name="Sherrier D.J."/>
            <person name="Shi R."/>
            <person name="Sims S."/>
            <person name="Singer S.R."/>
            <person name="Sinharoy S."/>
            <person name="Sterck L."/>
            <person name="Viollet A."/>
            <person name="Wang B.B."/>
            <person name="Wang K."/>
            <person name="Wang M."/>
            <person name="Wang X."/>
            <person name="Warfsmann J."/>
            <person name="Weissenbach J."/>
            <person name="White D.D."/>
            <person name="White J.D."/>
            <person name="Wiley G.B."/>
            <person name="Wincker P."/>
            <person name="Xing Y."/>
            <person name="Yang L."/>
            <person name="Yao Z."/>
            <person name="Ying F."/>
            <person name="Zhai J."/>
            <person name="Zhou L."/>
            <person name="Zuber A."/>
            <person name="Denarie J."/>
            <person name="Dixon R.A."/>
            <person name="May G.D."/>
            <person name="Schwartz D.C."/>
            <person name="Rogers J."/>
            <person name="Quetier F."/>
            <person name="Town C.D."/>
            <person name="Roe B.A."/>
        </authorList>
    </citation>
    <scope>NUCLEOTIDE SEQUENCE [LARGE SCALE GENOMIC DNA]</scope>
    <source>
        <strain evidence="2">A17</strain>
        <strain evidence="3 4">cv. Jemalong A17</strain>
    </source>
</reference>
<dbReference type="PaxDb" id="3880-AES73500"/>
<gene>
    <name evidence="2" type="ordered locus">MTR_3g105540</name>
</gene>
<reference evidence="2 4" key="2">
    <citation type="journal article" date="2014" name="BMC Genomics">
        <title>An improved genome release (version Mt4.0) for the model legume Medicago truncatula.</title>
        <authorList>
            <person name="Tang H."/>
            <person name="Krishnakumar V."/>
            <person name="Bidwell S."/>
            <person name="Rosen B."/>
            <person name="Chan A."/>
            <person name="Zhou S."/>
            <person name="Gentzbittel L."/>
            <person name="Childs K.L."/>
            <person name="Yandell M."/>
            <person name="Gundlach H."/>
            <person name="Mayer K.F."/>
            <person name="Schwartz D.C."/>
            <person name="Town C.D."/>
        </authorList>
    </citation>
    <scope>GENOME REANNOTATION</scope>
    <source>
        <strain evidence="3 4">cv. Jemalong A17</strain>
    </source>
</reference>
<name>G7J959_MEDTR</name>
<proteinExistence type="predicted"/>
<feature type="region of interest" description="Disordered" evidence="1">
    <location>
        <begin position="103"/>
        <end position="153"/>
    </location>
</feature>
<sequence>MSREYSTDIFKFLQQTLPFKIVGKADRVVMIWRLTIHLGEAVKSLPLNFDRDLQQDRKLACLSFFPEDNESRDPSVHYLLATTVTSNRIRNNKAEKLLYSDSFGEASSTGTCDRKPLSSSETTPNEAASGLTRREAAENSLARQNATASRVRQKRLKTGFRGRFSWSGSGSNAARFRVENSRFFSSSPNSIVKHKVLLLFSQFNRTTGFHFISSLHSIISSLHLSAAQIFHLNEAEHMNDGGSGSYDEDFHDY</sequence>
<dbReference type="HOGENOM" id="CLU_1099913_0_0_1"/>
<evidence type="ECO:0000313" key="3">
    <source>
        <dbReference type="EnsemblPlants" id="AES73500"/>
    </source>
</evidence>
<dbReference type="Proteomes" id="UP000002051">
    <property type="component" value="Chromosome 3"/>
</dbReference>
<evidence type="ECO:0000313" key="4">
    <source>
        <dbReference type="Proteomes" id="UP000002051"/>
    </source>
</evidence>
<organism evidence="2 4">
    <name type="scientific">Medicago truncatula</name>
    <name type="common">Barrel medic</name>
    <name type="synonym">Medicago tribuloides</name>
    <dbReference type="NCBI Taxonomy" id="3880"/>
    <lineage>
        <taxon>Eukaryota</taxon>
        <taxon>Viridiplantae</taxon>
        <taxon>Streptophyta</taxon>
        <taxon>Embryophyta</taxon>
        <taxon>Tracheophyta</taxon>
        <taxon>Spermatophyta</taxon>
        <taxon>Magnoliopsida</taxon>
        <taxon>eudicotyledons</taxon>
        <taxon>Gunneridae</taxon>
        <taxon>Pentapetalae</taxon>
        <taxon>rosids</taxon>
        <taxon>fabids</taxon>
        <taxon>Fabales</taxon>
        <taxon>Fabaceae</taxon>
        <taxon>Papilionoideae</taxon>
        <taxon>50 kb inversion clade</taxon>
        <taxon>NPAAA clade</taxon>
        <taxon>Hologalegina</taxon>
        <taxon>IRL clade</taxon>
        <taxon>Trifolieae</taxon>
        <taxon>Medicago</taxon>
    </lineage>
</organism>
<accession>G7J959</accession>
<dbReference type="EMBL" id="CM001219">
    <property type="protein sequence ID" value="AES73500.1"/>
    <property type="molecule type" value="Genomic_DNA"/>
</dbReference>
<evidence type="ECO:0000256" key="1">
    <source>
        <dbReference type="SAM" id="MobiDB-lite"/>
    </source>
</evidence>
<feature type="compositionally biased region" description="Polar residues" evidence="1">
    <location>
        <begin position="141"/>
        <end position="150"/>
    </location>
</feature>
<protein>
    <submittedName>
        <fullName evidence="2 3">Uncharacterized protein</fullName>
    </submittedName>
</protein>
<evidence type="ECO:0000313" key="2">
    <source>
        <dbReference type="EMBL" id="AES73500.1"/>
    </source>
</evidence>
<dbReference type="AlphaFoldDB" id="G7J959"/>
<dbReference type="EnsemblPlants" id="AES73500">
    <property type="protein sequence ID" value="AES73500"/>
    <property type="gene ID" value="MTR_3g105540"/>
</dbReference>
<feature type="compositionally biased region" description="Polar residues" evidence="1">
    <location>
        <begin position="105"/>
        <end position="126"/>
    </location>
</feature>
<reference evidence="3" key="3">
    <citation type="submission" date="2015-04" db="UniProtKB">
        <authorList>
            <consortium name="EnsemblPlants"/>
        </authorList>
    </citation>
    <scope>IDENTIFICATION</scope>
    <source>
        <strain evidence="3">cv. Jemalong A17</strain>
    </source>
</reference>